<comment type="caution">
    <text evidence="7">The sequence shown here is derived from an EMBL/GenBank/DDBJ whole genome shotgun (WGS) entry which is preliminary data.</text>
</comment>
<dbReference type="EMBL" id="AUZZ01008036">
    <property type="protein sequence ID" value="EQD39690.1"/>
    <property type="molecule type" value="Genomic_DNA"/>
</dbReference>
<dbReference type="PROSITE" id="PS51202">
    <property type="entry name" value="RCK_C"/>
    <property type="match status" value="1"/>
</dbReference>
<dbReference type="Pfam" id="PF02080">
    <property type="entry name" value="TrkA_C"/>
    <property type="match status" value="1"/>
</dbReference>
<dbReference type="Gene3D" id="3.30.70.1450">
    <property type="entry name" value="Regulator of K+ conductance, C-terminal domain"/>
    <property type="match status" value="1"/>
</dbReference>
<evidence type="ECO:0000256" key="3">
    <source>
        <dbReference type="ARBA" id="ARBA00022989"/>
    </source>
</evidence>
<dbReference type="GO" id="GO:0005886">
    <property type="term" value="C:plasma membrane"/>
    <property type="evidence" value="ECO:0007669"/>
    <property type="project" value="TreeGrafter"/>
</dbReference>
<gene>
    <name evidence="7" type="ORF">B2A_11142</name>
</gene>
<dbReference type="InterPro" id="IPR051679">
    <property type="entry name" value="DASS-Related_Transporters"/>
</dbReference>
<feature type="domain" description="RCK C-terminal" evidence="6">
    <location>
        <begin position="55"/>
        <end position="140"/>
    </location>
</feature>
<keyword evidence="4" id="KW-0472">Membrane</keyword>
<reference evidence="7" key="2">
    <citation type="journal article" date="2014" name="ISME J.">
        <title>Microbial stratification in low pH oxic and suboxic macroscopic growths along an acid mine drainage.</title>
        <authorList>
            <person name="Mendez-Garcia C."/>
            <person name="Mesa V."/>
            <person name="Sprenger R.R."/>
            <person name="Richter M."/>
            <person name="Diez M.S."/>
            <person name="Solano J."/>
            <person name="Bargiela R."/>
            <person name="Golyshina O.V."/>
            <person name="Manteca A."/>
            <person name="Ramos J.L."/>
            <person name="Gallego J.R."/>
            <person name="Llorente I."/>
            <person name="Martins Dos Santos V.A."/>
            <person name="Jensen O.N."/>
            <person name="Pelaez A.I."/>
            <person name="Sanchez J."/>
            <person name="Ferrer M."/>
        </authorList>
    </citation>
    <scope>NUCLEOTIDE SEQUENCE</scope>
</reference>
<dbReference type="PANTHER" id="PTHR43652:SF2">
    <property type="entry name" value="BASIC AMINO ACID ANTIPORTER YFCC-RELATED"/>
    <property type="match status" value="1"/>
</dbReference>
<evidence type="ECO:0000256" key="1">
    <source>
        <dbReference type="ARBA" id="ARBA00004141"/>
    </source>
</evidence>
<sequence>MSGDPYEWATPRSGALLQAGDRLILRSRAENLSELLQGSGLDRLPPPAEGTRVPSPPVADPQGPLTTTEVVVTSSSPLVGSTARELALRDRYHAQLIGIARQGAFLTRQVAETPIRSGDVLLVQLPERRTEEVFRSLRVLPTGV</sequence>
<protein>
    <submittedName>
        <fullName evidence="7">TrkA-C domain protein</fullName>
    </submittedName>
</protein>
<dbReference type="InterPro" id="IPR036721">
    <property type="entry name" value="RCK_C_sf"/>
</dbReference>
<accession>T1ACW2</accession>
<comment type="subcellular location">
    <subcellularLocation>
        <location evidence="1">Membrane</location>
        <topology evidence="1">Multi-pass membrane protein</topology>
    </subcellularLocation>
</comment>
<dbReference type="PANTHER" id="PTHR43652">
    <property type="entry name" value="BASIC AMINO ACID ANTIPORTER YFCC-RELATED"/>
    <property type="match status" value="1"/>
</dbReference>
<feature type="compositionally biased region" description="Pro residues" evidence="5">
    <location>
        <begin position="44"/>
        <end position="59"/>
    </location>
</feature>
<dbReference type="SUPFAM" id="SSF116726">
    <property type="entry name" value="TrkA C-terminal domain-like"/>
    <property type="match status" value="1"/>
</dbReference>
<dbReference type="InterPro" id="IPR006037">
    <property type="entry name" value="RCK_C"/>
</dbReference>
<keyword evidence="3" id="KW-1133">Transmembrane helix</keyword>
<reference evidence="7" key="1">
    <citation type="submission" date="2013-08" db="EMBL/GenBank/DDBJ databases">
        <authorList>
            <person name="Mendez C."/>
            <person name="Richter M."/>
            <person name="Ferrer M."/>
            <person name="Sanchez J."/>
        </authorList>
    </citation>
    <scope>NUCLEOTIDE SEQUENCE</scope>
</reference>
<evidence type="ECO:0000256" key="4">
    <source>
        <dbReference type="ARBA" id="ARBA00023136"/>
    </source>
</evidence>
<evidence type="ECO:0000256" key="5">
    <source>
        <dbReference type="SAM" id="MobiDB-lite"/>
    </source>
</evidence>
<feature type="region of interest" description="Disordered" evidence="5">
    <location>
        <begin position="36"/>
        <end position="65"/>
    </location>
</feature>
<dbReference type="AlphaFoldDB" id="T1ACW2"/>
<feature type="non-terminal residue" evidence="7">
    <location>
        <position position="144"/>
    </location>
</feature>
<dbReference type="GO" id="GO:0006813">
    <property type="term" value="P:potassium ion transport"/>
    <property type="evidence" value="ECO:0007669"/>
    <property type="project" value="InterPro"/>
</dbReference>
<evidence type="ECO:0000313" key="7">
    <source>
        <dbReference type="EMBL" id="EQD39690.1"/>
    </source>
</evidence>
<evidence type="ECO:0000259" key="6">
    <source>
        <dbReference type="PROSITE" id="PS51202"/>
    </source>
</evidence>
<organism evidence="7">
    <name type="scientific">mine drainage metagenome</name>
    <dbReference type="NCBI Taxonomy" id="410659"/>
    <lineage>
        <taxon>unclassified sequences</taxon>
        <taxon>metagenomes</taxon>
        <taxon>ecological metagenomes</taxon>
    </lineage>
</organism>
<proteinExistence type="predicted"/>
<evidence type="ECO:0000256" key="2">
    <source>
        <dbReference type="ARBA" id="ARBA00022692"/>
    </source>
</evidence>
<name>T1ACW2_9ZZZZ</name>
<keyword evidence="2" id="KW-0812">Transmembrane</keyword>
<dbReference type="GO" id="GO:0008324">
    <property type="term" value="F:monoatomic cation transmembrane transporter activity"/>
    <property type="evidence" value="ECO:0007669"/>
    <property type="project" value="InterPro"/>
</dbReference>